<evidence type="ECO:0000256" key="14">
    <source>
        <dbReference type="ARBA" id="ARBA00023002"/>
    </source>
</evidence>
<keyword evidence="15" id="KW-0408">Iron</keyword>
<dbReference type="Gene3D" id="1.20.1260.140">
    <property type="entry name" value="Alternative oxidase"/>
    <property type="match status" value="1"/>
</dbReference>
<keyword evidence="11" id="KW-0732">Signal</keyword>
<feature type="transmembrane region" description="Helical" evidence="21">
    <location>
        <begin position="908"/>
        <end position="932"/>
    </location>
</feature>
<evidence type="ECO:0000256" key="8">
    <source>
        <dbReference type="ARBA" id="ARBA00022660"/>
    </source>
</evidence>
<keyword evidence="19" id="KW-0278">Fertilization</keyword>
<evidence type="ECO:0000256" key="4">
    <source>
        <dbReference type="ARBA" id="ARBA00008388"/>
    </source>
</evidence>
<keyword evidence="16" id="KW-0446">Lipid-binding</keyword>
<dbReference type="Gene3D" id="1.20.120.350">
    <property type="entry name" value="Voltage-gated potassium channels. Chain C"/>
    <property type="match status" value="1"/>
</dbReference>
<dbReference type="Gene3D" id="1.10.238.10">
    <property type="entry name" value="EF-hand"/>
    <property type="match status" value="1"/>
</dbReference>
<evidence type="ECO:0000256" key="11">
    <source>
        <dbReference type="ARBA" id="ARBA00022729"/>
    </source>
</evidence>
<evidence type="ECO:0000256" key="20">
    <source>
        <dbReference type="SAM" id="MobiDB-lite"/>
    </source>
</evidence>
<dbReference type="Gene3D" id="1.10.287.70">
    <property type="match status" value="1"/>
</dbReference>
<evidence type="ECO:0000313" key="24">
    <source>
        <dbReference type="Proteomes" id="UP001642484"/>
    </source>
</evidence>
<keyword evidence="7" id="KW-1003">Cell membrane</keyword>
<feature type="region of interest" description="Disordered" evidence="20">
    <location>
        <begin position="781"/>
        <end position="821"/>
    </location>
</feature>
<dbReference type="Pfam" id="PF01786">
    <property type="entry name" value="AOX"/>
    <property type="match status" value="1"/>
</dbReference>
<evidence type="ECO:0000256" key="21">
    <source>
        <dbReference type="SAM" id="Phobius"/>
    </source>
</evidence>
<keyword evidence="14" id="KW-0560">Oxidoreductase</keyword>
<dbReference type="InterPro" id="IPR018247">
    <property type="entry name" value="EF_Hand_1_Ca_BS"/>
</dbReference>
<dbReference type="InterPro" id="IPR018928">
    <property type="entry name" value="HAP2/GCS1_dom"/>
</dbReference>
<accession>A0ABP0RUP2</accession>
<comment type="similarity">
    <text evidence="4">Belongs to the alternative oxidase family.</text>
</comment>
<feature type="domain" description="EF-hand" evidence="22">
    <location>
        <begin position="1200"/>
        <end position="1231"/>
    </location>
</feature>
<keyword evidence="6" id="KW-0813">Transport</keyword>
<feature type="transmembrane region" description="Helical" evidence="21">
    <location>
        <begin position="1068"/>
        <end position="1090"/>
    </location>
</feature>
<evidence type="ECO:0000256" key="7">
    <source>
        <dbReference type="ARBA" id="ARBA00022475"/>
    </source>
</evidence>
<dbReference type="InterPro" id="IPR040326">
    <property type="entry name" value="HAP2/GCS1"/>
</dbReference>
<dbReference type="PANTHER" id="PTHR31764">
    <property type="entry name" value="PROTEIN HAPLESS 2"/>
    <property type="match status" value="1"/>
</dbReference>
<evidence type="ECO:0000256" key="12">
    <source>
        <dbReference type="ARBA" id="ARBA00022982"/>
    </source>
</evidence>
<evidence type="ECO:0000256" key="19">
    <source>
        <dbReference type="ARBA" id="ARBA00023279"/>
    </source>
</evidence>
<dbReference type="InterPro" id="IPR002048">
    <property type="entry name" value="EF_hand_dom"/>
</dbReference>
<evidence type="ECO:0000256" key="6">
    <source>
        <dbReference type="ARBA" id="ARBA00022448"/>
    </source>
</evidence>
<keyword evidence="18" id="KW-1015">Disulfide bond</keyword>
<evidence type="ECO:0000256" key="5">
    <source>
        <dbReference type="ARBA" id="ARBA00010929"/>
    </source>
</evidence>
<feature type="transmembrane region" description="Helical" evidence="21">
    <location>
        <begin position="1025"/>
        <end position="1047"/>
    </location>
</feature>
<dbReference type="EMBL" id="CAXAMN010026472">
    <property type="protein sequence ID" value="CAK9103313.1"/>
    <property type="molecule type" value="Genomic_DNA"/>
</dbReference>
<proteinExistence type="inferred from homology"/>
<dbReference type="InterPro" id="IPR005821">
    <property type="entry name" value="Ion_trans_dom"/>
</dbReference>
<feature type="transmembrane region" description="Helical" evidence="21">
    <location>
        <begin position="1102"/>
        <end position="1127"/>
    </location>
</feature>
<evidence type="ECO:0000256" key="9">
    <source>
        <dbReference type="ARBA" id="ARBA00022692"/>
    </source>
</evidence>
<reference evidence="23 24" key="1">
    <citation type="submission" date="2024-02" db="EMBL/GenBank/DDBJ databases">
        <authorList>
            <person name="Chen Y."/>
            <person name="Shah S."/>
            <person name="Dougan E. K."/>
            <person name="Thang M."/>
            <person name="Chan C."/>
        </authorList>
    </citation>
    <scope>NUCLEOTIDE SEQUENCE [LARGE SCALE GENOMIC DNA]</scope>
</reference>
<evidence type="ECO:0000256" key="17">
    <source>
        <dbReference type="ARBA" id="ARBA00023136"/>
    </source>
</evidence>
<evidence type="ECO:0000256" key="10">
    <source>
        <dbReference type="ARBA" id="ARBA00022723"/>
    </source>
</evidence>
<keyword evidence="17 21" id="KW-0472">Membrane</keyword>
<feature type="transmembrane region" description="Helical" evidence="21">
    <location>
        <begin position="1001"/>
        <end position="1019"/>
    </location>
</feature>
<evidence type="ECO:0000256" key="13">
    <source>
        <dbReference type="ARBA" id="ARBA00022989"/>
    </source>
</evidence>
<keyword evidence="13 21" id="KW-1133">Transmembrane helix</keyword>
<keyword evidence="9 21" id="KW-0812">Transmembrane</keyword>
<dbReference type="PANTHER" id="PTHR31764:SF0">
    <property type="entry name" value="GENERATIVE CELL SPECIFIC-1_HAP2 DOMAIN-CONTAINING PROTEIN"/>
    <property type="match status" value="1"/>
</dbReference>
<dbReference type="PROSITE" id="PS00018">
    <property type="entry name" value="EF_HAND_1"/>
    <property type="match status" value="1"/>
</dbReference>
<dbReference type="InterPro" id="IPR002680">
    <property type="entry name" value="AOX"/>
</dbReference>
<dbReference type="Pfam" id="PF00520">
    <property type="entry name" value="Ion_trans"/>
    <property type="match status" value="1"/>
</dbReference>
<keyword evidence="8" id="KW-0679">Respiratory chain</keyword>
<evidence type="ECO:0000313" key="23">
    <source>
        <dbReference type="EMBL" id="CAK9103313.1"/>
    </source>
</evidence>
<keyword evidence="12" id="KW-0249">Electron transport</keyword>
<evidence type="ECO:0000256" key="1">
    <source>
        <dbReference type="ARBA" id="ARBA00001962"/>
    </source>
</evidence>
<dbReference type="InterPro" id="IPR038659">
    <property type="entry name" value="AOX_sf"/>
</dbReference>
<feature type="transmembrane region" description="Helical" evidence="21">
    <location>
        <begin position="944"/>
        <end position="969"/>
    </location>
</feature>
<evidence type="ECO:0000256" key="18">
    <source>
        <dbReference type="ARBA" id="ARBA00023157"/>
    </source>
</evidence>
<evidence type="ECO:0000259" key="22">
    <source>
        <dbReference type="PROSITE" id="PS50222"/>
    </source>
</evidence>
<sequence>MALRAAPALRRLTLRTVRPGAVPVWRHWRLATKCQDLSSTSGAHPWGFHSSRCFATEKDSEDLRISEPHFRESKKDPPLAKPHQANAELSVTLNHIWSEQEIQERLENLYQHRPKTLSDKIMHRIMWSLYRSFNWVTGFKPENTPVKAVEWRLIVLESFAGVPGFMAAMFRHFRCLRTLKRDHGWIHTLLEEAENERMHLLVCMKMFKAGFVTRCLVMAAQVFMTPFLAAVYVVNPGAVHRFVGYLEETACLTYANIIHQVETPGTPLHDAWSQLRAPGLAIAYWKLSEEAMWIDALKCMFADESNHRDVNHTFATMNTDDPNPFVSKHRADADMAWHYDHDGICADVGVGTERGDMGQVSWEKSRAFWRYPLRYVQDVNSKPREGIKQVAWLTCNDNPLATAEAVTCDVAFLGDTRVPDSEGFCCGCDIEKVVGGQASRGSSTCDLFSMSDTAHCLNFDDLWYSVFEVAEPQIFYDITVRLKIPTTYVMGWRNVTYSETTMVLSHQQPTASAPGGTLRAELVGDLATAVAPQRFESKYLVVPARPIGHELVDVQEPLKNAMLLDRSLFDLSGRTCDKIGVSYNAFRYQADGCSRTAGSCLFEQLADFHAEDAARPGQPRYMASGYCDGGMEMVNVDEGTSGMNIVLACPLAQRHTTLLRLEARAESAMFVTNVATGRIIKAEVVHSGNKRSVRGGSAAITVPHPISRERDFVRPSARGEGPCEASIRRGPSSFSISSLNDTEKSEKDRWAIQQKLILRKLDVQDQKLAQILDMMKRMAPPELKPLKSPDRSVPASPPQVRPRISSGGNSQGSAMTPIRPRTPRLFTTSKQEEDMHRFKAASKDGANARRRFADLHIDAQSESQKSWSLRVVTHPGFDIFFALVVLTNSAYIGVEVQYSMSQPSEAELLPFHIIGTFYTILFTAELIMRIWAYGVKSFFCDEDWAWSLLDFFIVATSLFELVSFILQVVSNISGSTNMSGISSLKAFRIIRLTRLLKTVRLMRIFRFVLALRMLVTSIFHTLKSLFWALVLLLLIVYVFAVLFVQAVQDYLEESRDLLDDLELRACELYFQSLGHTMITLFMSISGGVSWENALLPLMKMSPLWVGCFIFFVAFTYFAVLNVITAVFCESAIESAQSDQFTVVQSILADKENHLQKVRNLFARLGANADSGSITFSMLESQINSPAVHEYFTSLGLDIWDAWTFFRLLDADGGGEVEVEEFLMGCLRLRGPATAIDMGKVLRDQNWVVQTLGRFSAYVEGELQHVKLMLEAERSSPDRGTR</sequence>
<comment type="caution">
    <text evidence="23">The sequence shown here is derived from an EMBL/GenBank/DDBJ whole genome shotgun (WGS) entry which is preliminary data.</text>
</comment>
<feature type="region of interest" description="Disordered" evidence="20">
    <location>
        <begin position="714"/>
        <end position="740"/>
    </location>
</feature>
<comment type="subcellular location">
    <subcellularLocation>
        <location evidence="3">Cell membrane</location>
        <topology evidence="3">Single-pass type I membrane protein</topology>
    </subcellularLocation>
    <subcellularLocation>
        <location evidence="2">Membrane</location>
        <topology evidence="2">Multi-pass membrane protein</topology>
    </subcellularLocation>
</comment>
<keyword evidence="10" id="KW-0479">Metal-binding</keyword>
<evidence type="ECO:0000256" key="2">
    <source>
        <dbReference type="ARBA" id="ARBA00004141"/>
    </source>
</evidence>
<gene>
    <name evidence="23" type="ORF">CCMP2556_LOCUS48522</name>
</gene>
<keyword evidence="24" id="KW-1185">Reference proteome</keyword>
<evidence type="ECO:0000256" key="15">
    <source>
        <dbReference type="ARBA" id="ARBA00023004"/>
    </source>
</evidence>
<name>A0ABP0RUP2_9DINO</name>
<comment type="cofactor">
    <cofactor evidence="1">
        <name>Fe cation</name>
        <dbReference type="ChEBI" id="CHEBI:24875"/>
    </cofactor>
</comment>
<organism evidence="23 24">
    <name type="scientific">Durusdinium trenchii</name>
    <dbReference type="NCBI Taxonomy" id="1381693"/>
    <lineage>
        <taxon>Eukaryota</taxon>
        <taxon>Sar</taxon>
        <taxon>Alveolata</taxon>
        <taxon>Dinophyceae</taxon>
        <taxon>Suessiales</taxon>
        <taxon>Symbiodiniaceae</taxon>
        <taxon>Durusdinium</taxon>
    </lineage>
</organism>
<dbReference type="PROSITE" id="PS50222">
    <property type="entry name" value="EF_HAND_2"/>
    <property type="match status" value="1"/>
</dbReference>
<dbReference type="Proteomes" id="UP001642484">
    <property type="component" value="Unassembled WGS sequence"/>
</dbReference>
<evidence type="ECO:0000256" key="16">
    <source>
        <dbReference type="ARBA" id="ARBA00023121"/>
    </source>
</evidence>
<protein>
    <recommendedName>
        <fullName evidence="22">EF-hand domain-containing protein</fullName>
    </recommendedName>
</protein>
<comment type="similarity">
    <text evidence="5">Belongs to the HAP2/GCS1 family.</text>
</comment>
<dbReference type="Pfam" id="PF10699">
    <property type="entry name" value="HAP2-GCS1"/>
    <property type="match status" value="1"/>
</dbReference>
<feature type="transmembrane region" description="Helical" evidence="21">
    <location>
        <begin position="879"/>
        <end position="896"/>
    </location>
</feature>
<dbReference type="SUPFAM" id="SSF81324">
    <property type="entry name" value="Voltage-gated potassium channels"/>
    <property type="match status" value="1"/>
</dbReference>
<evidence type="ECO:0000256" key="3">
    <source>
        <dbReference type="ARBA" id="ARBA00004251"/>
    </source>
</evidence>
<dbReference type="InterPro" id="IPR027359">
    <property type="entry name" value="Volt_channel_dom_sf"/>
</dbReference>